<dbReference type="AlphaFoldDB" id="E6LR35"/>
<dbReference type="InterPro" id="IPR053150">
    <property type="entry name" value="Teicoplanin_resist-assoc"/>
</dbReference>
<dbReference type="RefSeq" id="WP_008752181.1">
    <property type="nucleotide sequence ID" value="NZ_GL622296.1"/>
</dbReference>
<organism evidence="3 4">
    <name type="scientific">Lachnoanaerobaculum saburreum DSM 3986</name>
    <dbReference type="NCBI Taxonomy" id="887325"/>
    <lineage>
        <taxon>Bacteria</taxon>
        <taxon>Bacillati</taxon>
        <taxon>Bacillota</taxon>
        <taxon>Clostridia</taxon>
        <taxon>Lachnospirales</taxon>
        <taxon>Lachnospiraceae</taxon>
        <taxon>Lachnoanaerobaculum</taxon>
    </lineage>
</organism>
<keyword evidence="1" id="KW-0472">Membrane</keyword>
<evidence type="ECO:0000313" key="3">
    <source>
        <dbReference type="EMBL" id="EFU75731.1"/>
    </source>
</evidence>
<sequence>MDKLKTKFRFLGLVLFILYILILCYVLFFAEGFGRGMAVEVHGYNTVPFNEIRRYINNFDRLGMISVINVGGNILAFMPFGFFRPVISRKKSGFFKTLIEGCLLSCIVEVIQLTTNVGSFDVDDIILNTVGVALGYIVFALFRIIIWRRE</sequence>
<dbReference type="InterPro" id="IPR006976">
    <property type="entry name" value="VanZ-like"/>
</dbReference>
<keyword evidence="1" id="KW-1133">Transmembrane helix</keyword>
<keyword evidence="1" id="KW-0812">Transmembrane</keyword>
<gene>
    <name evidence="3" type="ORF">HMPREF0381_2420</name>
</gene>
<comment type="caution">
    <text evidence="3">The sequence shown here is derived from an EMBL/GenBank/DDBJ whole genome shotgun (WGS) entry which is preliminary data.</text>
</comment>
<accession>E6LR35</accession>
<reference evidence="3 4" key="1">
    <citation type="submission" date="2010-12" db="EMBL/GenBank/DDBJ databases">
        <authorList>
            <person name="Muzny D."/>
            <person name="Qin X."/>
            <person name="Deng J."/>
            <person name="Jiang H."/>
            <person name="Liu Y."/>
            <person name="Qu J."/>
            <person name="Song X.-Z."/>
            <person name="Zhang L."/>
            <person name="Thornton R."/>
            <person name="Coyle M."/>
            <person name="Francisco L."/>
            <person name="Jackson L."/>
            <person name="Javaid M."/>
            <person name="Korchina V."/>
            <person name="Kovar C."/>
            <person name="Mata R."/>
            <person name="Mathew T."/>
            <person name="Ngo R."/>
            <person name="Nguyen L."/>
            <person name="Nguyen N."/>
            <person name="Okwuonu G."/>
            <person name="Ongeri F."/>
            <person name="Pham C."/>
            <person name="Simmons D."/>
            <person name="Wilczek-Boney K."/>
            <person name="Hale W."/>
            <person name="Jakkamsetti A."/>
            <person name="Pham P."/>
            <person name="Ruth R."/>
            <person name="San Lucas F."/>
            <person name="Warren J."/>
            <person name="Zhang J."/>
            <person name="Zhao Z."/>
            <person name="Zhou C."/>
            <person name="Zhu D."/>
            <person name="Lee S."/>
            <person name="Bess C."/>
            <person name="Blankenburg K."/>
            <person name="Forbes L."/>
            <person name="Fu Q."/>
            <person name="Gubbala S."/>
            <person name="Hirani K."/>
            <person name="Jayaseelan J.C."/>
            <person name="Lara F."/>
            <person name="Munidasa M."/>
            <person name="Palculict T."/>
            <person name="Patil S."/>
            <person name="Pu L.-L."/>
            <person name="Saada N."/>
            <person name="Tang L."/>
            <person name="Weissenberger G."/>
            <person name="Zhu Y."/>
            <person name="Hemphill L."/>
            <person name="Shang Y."/>
            <person name="Youmans B."/>
            <person name="Ayvaz T."/>
            <person name="Ross M."/>
            <person name="Santibanez J."/>
            <person name="Aqrawi P."/>
            <person name="Gross S."/>
            <person name="Joshi V."/>
            <person name="Fowler G."/>
            <person name="Nazareth L."/>
            <person name="Reid J."/>
            <person name="Worley K."/>
            <person name="Petrosino J."/>
            <person name="Highlander S."/>
            <person name="Gibbs R."/>
        </authorList>
    </citation>
    <scope>NUCLEOTIDE SEQUENCE [LARGE SCALE GENOMIC DNA]</scope>
    <source>
        <strain evidence="3 4">DSM 3986</strain>
    </source>
</reference>
<evidence type="ECO:0000256" key="1">
    <source>
        <dbReference type="SAM" id="Phobius"/>
    </source>
</evidence>
<dbReference type="PANTHER" id="PTHR36834">
    <property type="entry name" value="MEMBRANE PROTEIN-RELATED"/>
    <property type="match status" value="1"/>
</dbReference>
<feature type="transmembrane region" description="Helical" evidence="1">
    <location>
        <begin position="12"/>
        <end position="30"/>
    </location>
</feature>
<dbReference type="HOGENOM" id="CLU_077618_5_2_9"/>
<proteinExistence type="predicted"/>
<feature type="transmembrane region" description="Helical" evidence="1">
    <location>
        <begin position="62"/>
        <end position="82"/>
    </location>
</feature>
<dbReference type="eggNOG" id="COG4767">
    <property type="taxonomic scope" value="Bacteria"/>
</dbReference>
<feature type="domain" description="VanZ-like" evidence="2">
    <location>
        <begin position="16"/>
        <end position="143"/>
    </location>
</feature>
<dbReference type="EMBL" id="AEPW01000092">
    <property type="protein sequence ID" value="EFU75731.1"/>
    <property type="molecule type" value="Genomic_DNA"/>
</dbReference>
<evidence type="ECO:0000259" key="2">
    <source>
        <dbReference type="Pfam" id="PF04892"/>
    </source>
</evidence>
<name>E6LR35_9FIRM</name>
<feature type="transmembrane region" description="Helical" evidence="1">
    <location>
        <begin position="125"/>
        <end position="146"/>
    </location>
</feature>
<feature type="transmembrane region" description="Helical" evidence="1">
    <location>
        <begin position="94"/>
        <end position="113"/>
    </location>
</feature>
<dbReference type="PANTHER" id="PTHR36834:SF1">
    <property type="entry name" value="INTEGRAL MEMBRANE PROTEIN"/>
    <property type="match status" value="1"/>
</dbReference>
<dbReference type="Proteomes" id="UP000003434">
    <property type="component" value="Unassembled WGS sequence"/>
</dbReference>
<protein>
    <submittedName>
        <fullName evidence="3">VanZ-like protein</fullName>
    </submittedName>
</protein>
<dbReference type="Pfam" id="PF04892">
    <property type="entry name" value="VanZ"/>
    <property type="match status" value="1"/>
</dbReference>
<evidence type="ECO:0000313" key="4">
    <source>
        <dbReference type="Proteomes" id="UP000003434"/>
    </source>
</evidence>